<evidence type="ECO:0000256" key="1">
    <source>
        <dbReference type="SAM" id="Phobius"/>
    </source>
</evidence>
<feature type="transmembrane region" description="Helical" evidence="1">
    <location>
        <begin position="134"/>
        <end position="154"/>
    </location>
</feature>
<keyword evidence="1" id="KW-0812">Transmembrane</keyword>
<evidence type="ECO:0000313" key="3">
    <source>
        <dbReference type="Proteomes" id="UP000007015"/>
    </source>
</evidence>
<dbReference type="EMBL" id="CM000129">
    <property type="protein sequence ID" value="EAY95909.1"/>
    <property type="molecule type" value="Genomic_DNA"/>
</dbReference>
<sequence length="181" mass="20025">MRRKLTCSVVLTVISLSLGILCALLSFLWPSISVDHRTLGLLFSVIFLIGAVVPAWDHYRKFGWSVCVSQIEEPYQQKTMQAAAAAPDSDRDRAEVIAKYMAFEDSVVFVGTTLSQGIVCALLSILSPGVSWEYRAFGVQLSGIFLVGAAFGIWEHHKKFGWSVPRVEEPNQQEVTGDELC</sequence>
<dbReference type="HOGENOM" id="CLU_1491390_0_0_1"/>
<dbReference type="Proteomes" id="UP000007015">
    <property type="component" value="Chromosome 4"/>
</dbReference>
<proteinExistence type="predicted"/>
<protein>
    <submittedName>
        <fullName evidence="2">Uncharacterized protein</fullName>
    </submittedName>
</protein>
<feature type="transmembrane region" description="Helical" evidence="1">
    <location>
        <begin position="107"/>
        <end position="128"/>
    </location>
</feature>
<dbReference type="Gramene" id="BGIOSGA017294-TA">
    <property type="protein sequence ID" value="BGIOSGA017294-PA"/>
    <property type="gene ID" value="BGIOSGA017294"/>
</dbReference>
<organism evidence="2 3">
    <name type="scientific">Oryza sativa subsp. indica</name>
    <name type="common">Rice</name>
    <dbReference type="NCBI Taxonomy" id="39946"/>
    <lineage>
        <taxon>Eukaryota</taxon>
        <taxon>Viridiplantae</taxon>
        <taxon>Streptophyta</taxon>
        <taxon>Embryophyta</taxon>
        <taxon>Tracheophyta</taxon>
        <taxon>Spermatophyta</taxon>
        <taxon>Magnoliopsida</taxon>
        <taxon>Liliopsida</taxon>
        <taxon>Poales</taxon>
        <taxon>Poaceae</taxon>
        <taxon>BOP clade</taxon>
        <taxon>Oryzoideae</taxon>
        <taxon>Oryzeae</taxon>
        <taxon>Oryzinae</taxon>
        <taxon>Oryza</taxon>
        <taxon>Oryza sativa</taxon>
    </lineage>
</organism>
<gene>
    <name evidence="2" type="ORF">OsI_17773</name>
</gene>
<keyword evidence="1" id="KW-1133">Transmembrane helix</keyword>
<feature type="transmembrane region" description="Helical" evidence="1">
    <location>
        <begin position="7"/>
        <end position="32"/>
    </location>
</feature>
<keyword evidence="1" id="KW-0472">Membrane</keyword>
<accession>A2XYJ9</accession>
<dbReference type="AlphaFoldDB" id="A2XYJ9"/>
<name>A2XYJ9_ORYSI</name>
<feature type="transmembrane region" description="Helical" evidence="1">
    <location>
        <begin position="38"/>
        <end position="56"/>
    </location>
</feature>
<reference evidence="2 3" key="1">
    <citation type="journal article" date="2005" name="PLoS Biol.">
        <title>The genomes of Oryza sativa: a history of duplications.</title>
        <authorList>
            <person name="Yu J."/>
            <person name="Wang J."/>
            <person name="Lin W."/>
            <person name="Li S."/>
            <person name="Li H."/>
            <person name="Zhou J."/>
            <person name="Ni P."/>
            <person name="Dong W."/>
            <person name="Hu S."/>
            <person name="Zeng C."/>
            <person name="Zhang J."/>
            <person name="Zhang Y."/>
            <person name="Li R."/>
            <person name="Xu Z."/>
            <person name="Li S."/>
            <person name="Li X."/>
            <person name="Zheng H."/>
            <person name="Cong L."/>
            <person name="Lin L."/>
            <person name="Yin J."/>
            <person name="Geng J."/>
            <person name="Li G."/>
            <person name="Shi J."/>
            <person name="Liu J."/>
            <person name="Lv H."/>
            <person name="Li J."/>
            <person name="Wang J."/>
            <person name="Deng Y."/>
            <person name="Ran L."/>
            <person name="Shi X."/>
            <person name="Wang X."/>
            <person name="Wu Q."/>
            <person name="Li C."/>
            <person name="Ren X."/>
            <person name="Wang J."/>
            <person name="Wang X."/>
            <person name="Li D."/>
            <person name="Liu D."/>
            <person name="Zhang X."/>
            <person name="Ji Z."/>
            <person name="Zhao W."/>
            <person name="Sun Y."/>
            <person name="Zhang Z."/>
            <person name="Bao J."/>
            <person name="Han Y."/>
            <person name="Dong L."/>
            <person name="Ji J."/>
            <person name="Chen P."/>
            <person name="Wu S."/>
            <person name="Liu J."/>
            <person name="Xiao Y."/>
            <person name="Bu D."/>
            <person name="Tan J."/>
            <person name="Yang L."/>
            <person name="Ye C."/>
            <person name="Zhang J."/>
            <person name="Xu J."/>
            <person name="Zhou Y."/>
            <person name="Yu Y."/>
            <person name="Zhang B."/>
            <person name="Zhuang S."/>
            <person name="Wei H."/>
            <person name="Liu B."/>
            <person name="Lei M."/>
            <person name="Yu H."/>
            <person name="Li Y."/>
            <person name="Xu H."/>
            <person name="Wei S."/>
            <person name="He X."/>
            <person name="Fang L."/>
            <person name="Zhang Z."/>
            <person name="Zhang Y."/>
            <person name="Huang X."/>
            <person name="Su Z."/>
            <person name="Tong W."/>
            <person name="Li J."/>
            <person name="Tong Z."/>
            <person name="Li S."/>
            <person name="Ye J."/>
            <person name="Wang L."/>
            <person name="Fang L."/>
            <person name="Lei T."/>
            <person name="Chen C."/>
            <person name="Chen H."/>
            <person name="Xu Z."/>
            <person name="Li H."/>
            <person name="Huang H."/>
            <person name="Zhang F."/>
            <person name="Xu H."/>
            <person name="Li N."/>
            <person name="Zhao C."/>
            <person name="Li S."/>
            <person name="Dong L."/>
            <person name="Huang Y."/>
            <person name="Li L."/>
            <person name="Xi Y."/>
            <person name="Qi Q."/>
            <person name="Li W."/>
            <person name="Zhang B."/>
            <person name="Hu W."/>
            <person name="Zhang Y."/>
            <person name="Tian X."/>
            <person name="Jiao Y."/>
            <person name="Liang X."/>
            <person name="Jin J."/>
            <person name="Gao L."/>
            <person name="Zheng W."/>
            <person name="Hao B."/>
            <person name="Liu S."/>
            <person name="Wang W."/>
            <person name="Yuan L."/>
            <person name="Cao M."/>
            <person name="McDermott J."/>
            <person name="Samudrala R."/>
            <person name="Wang J."/>
            <person name="Wong G.K."/>
            <person name="Yang H."/>
        </authorList>
    </citation>
    <scope>NUCLEOTIDE SEQUENCE [LARGE SCALE GENOMIC DNA]</scope>
    <source>
        <strain evidence="3">cv. 93-11</strain>
    </source>
</reference>
<keyword evidence="3" id="KW-1185">Reference proteome</keyword>
<evidence type="ECO:0000313" key="2">
    <source>
        <dbReference type="EMBL" id="EAY95909.1"/>
    </source>
</evidence>